<dbReference type="PANTHER" id="PTHR23322:SF1">
    <property type="entry name" value="FAS-ASSOCIATED FACTOR 2"/>
    <property type="match status" value="1"/>
</dbReference>
<dbReference type="OrthoDB" id="1026733at2759"/>
<dbReference type="InterPro" id="IPR036249">
    <property type="entry name" value="Thioredoxin-like_sf"/>
</dbReference>
<dbReference type="PANTHER" id="PTHR23322">
    <property type="entry name" value="FAS-ASSOCIATED PROTEIN"/>
    <property type="match status" value="1"/>
</dbReference>
<dbReference type="InterPro" id="IPR009060">
    <property type="entry name" value="UBA-like_sf"/>
</dbReference>
<dbReference type="GO" id="GO:0043130">
    <property type="term" value="F:ubiquitin binding"/>
    <property type="evidence" value="ECO:0007669"/>
    <property type="project" value="TreeGrafter"/>
</dbReference>
<dbReference type="GO" id="GO:0005783">
    <property type="term" value="C:endoplasmic reticulum"/>
    <property type="evidence" value="ECO:0007669"/>
    <property type="project" value="TreeGrafter"/>
</dbReference>
<proteinExistence type="predicted"/>
<reference evidence="4" key="1">
    <citation type="submission" date="2021-03" db="EMBL/GenBank/DDBJ databases">
        <authorList>
            <person name="Tagirdzhanova G."/>
        </authorList>
    </citation>
    <scope>NUCLEOTIDE SEQUENCE</scope>
</reference>
<dbReference type="SUPFAM" id="SSF52833">
    <property type="entry name" value="Thioredoxin-like"/>
    <property type="match status" value="1"/>
</dbReference>
<dbReference type="SUPFAM" id="SSF46934">
    <property type="entry name" value="UBA-like"/>
    <property type="match status" value="1"/>
</dbReference>
<dbReference type="SMART" id="SM00166">
    <property type="entry name" value="UBX"/>
    <property type="match status" value="1"/>
</dbReference>
<dbReference type="Pfam" id="PF14555">
    <property type="entry name" value="UBA_4"/>
    <property type="match status" value="1"/>
</dbReference>
<feature type="region of interest" description="Disordered" evidence="2">
    <location>
        <begin position="318"/>
        <end position="354"/>
    </location>
</feature>
<dbReference type="SUPFAM" id="SSF54236">
    <property type="entry name" value="Ubiquitin-like"/>
    <property type="match status" value="1"/>
</dbReference>
<dbReference type="InterPro" id="IPR029071">
    <property type="entry name" value="Ubiquitin-like_domsf"/>
</dbReference>
<keyword evidence="1" id="KW-0175">Coiled coil</keyword>
<feature type="compositionally biased region" description="Basic and acidic residues" evidence="2">
    <location>
        <begin position="321"/>
        <end position="336"/>
    </location>
</feature>
<evidence type="ECO:0000313" key="4">
    <source>
        <dbReference type="EMBL" id="CAF9906877.1"/>
    </source>
</evidence>
<dbReference type="SMART" id="SM00594">
    <property type="entry name" value="UAS"/>
    <property type="match status" value="1"/>
</dbReference>
<dbReference type="InterPro" id="IPR006577">
    <property type="entry name" value="UAS"/>
</dbReference>
<organism evidence="4 5">
    <name type="scientific">Gomphillus americanus</name>
    <dbReference type="NCBI Taxonomy" id="1940652"/>
    <lineage>
        <taxon>Eukaryota</taxon>
        <taxon>Fungi</taxon>
        <taxon>Dikarya</taxon>
        <taxon>Ascomycota</taxon>
        <taxon>Pezizomycotina</taxon>
        <taxon>Lecanoromycetes</taxon>
        <taxon>OSLEUM clade</taxon>
        <taxon>Ostropomycetidae</taxon>
        <taxon>Ostropales</taxon>
        <taxon>Graphidaceae</taxon>
        <taxon>Gomphilloideae</taxon>
        <taxon>Gomphillus</taxon>
    </lineage>
</organism>
<evidence type="ECO:0000256" key="2">
    <source>
        <dbReference type="SAM" id="MobiDB-lite"/>
    </source>
</evidence>
<dbReference type="Proteomes" id="UP000664169">
    <property type="component" value="Unassembled WGS sequence"/>
</dbReference>
<dbReference type="Gene3D" id="3.40.30.10">
    <property type="entry name" value="Glutaredoxin"/>
    <property type="match status" value="1"/>
</dbReference>
<dbReference type="InterPro" id="IPR050730">
    <property type="entry name" value="UBX_domain-protein"/>
</dbReference>
<dbReference type="AlphaFoldDB" id="A0A8H3HXT5"/>
<evidence type="ECO:0000313" key="5">
    <source>
        <dbReference type="Proteomes" id="UP000664169"/>
    </source>
</evidence>
<dbReference type="Gene3D" id="3.10.20.90">
    <property type="entry name" value="Phosphatidylinositol 3-kinase Catalytic Subunit, Chain A, domain 1"/>
    <property type="match status" value="1"/>
</dbReference>
<gene>
    <name evidence="4" type="ORF">GOMPHAMPRED_004958</name>
</gene>
<keyword evidence="5" id="KW-1185">Reference proteome</keyword>
<dbReference type="InterPro" id="IPR001012">
    <property type="entry name" value="UBX_dom"/>
</dbReference>
<dbReference type="CDD" id="cd14273">
    <property type="entry name" value="UBA_TAP-C_like"/>
    <property type="match status" value="1"/>
</dbReference>
<name>A0A8H3HXT5_9LECA</name>
<feature type="domain" description="UBX" evidence="3">
    <location>
        <begin position="406"/>
        <end position="486"/>
    </location>
</feature>
<dbReference type="Gene3D" id="1.10.8.10">
    <property type="entry name" value="DNA helicase RuvA subunit, C-terminal domain"/>
    <property type="match status" value="1"/>
</dbReference>
<comment type="caution">
    <text evidence="4">The sequence shown here is derived from an EMBL/GenBank/DDBJ whole genome shotgun (WGS) entry which is preliminary data.</text>
</comment>
<dbReference type="EMBL" id="CAJPDQ010000003">
    <property type="protein sequence ID" value="CAF9906877.1"/>
    <property type="molecule type" value="Genomic_DNA"/>
</dbReference>
<dbReference type="CDD" id="cd01767">
    <property type="entry name" value="UBX"/>
    <property type="match status" value="1"/>
</dbReference>
<dbReference type="GO" id="GO:0036503">
    <property type="term" value="P:ERAD pathway"/>
    <property type="evidence" value="ECO:0007669"/>
    <property type="project" value="TreeGrafter"/>
</dbReference>
<evidence type="ECO:0000259" key="3">
    <source>
        <dbReference type="PROSITE" id="PS50033"/>
    </source>
</evidence>
<accession>A0A8H3HXT5</accession>
<evidence type="ECO:0000256" key="1">
    <source>
        <dbReference type="ARBA" id="ARBA00023054"/>
    </source>
</evidence>
<protein>
    <recommendedName>
        <fullName evidence="3">UBX domain-containing protein</fullName>
    </recommendedName>
</protein>
<dbReference type="Pfam" id="PF00789">
    <property type="entry name" value="UBX"/>
    <property type="match status" value="1"/>
</dbReference>
<sequence>MAETDAAGVQMSDDQQEALATYLALTNQDPESAIPILQRSQWNVQIAVSKFFDGEGPDLVAEALANESNTPAPQRVGQRGVLIDEMEYLTPTSSQRDAAPRIVPQPTNKGVWKPPLPFALLLLPFNLLWKLVSGSFSMLGWLFPFLPRLIHSLSNRSGGRAARAVTGGRLPLNPKDNAARFIREFGEEYGEHRLPFLENGYAQAYDLAKKDLKFLLVVLLSPEHDDTETFVRETLLSQEVESFVNNPENNVVLWAGNVQDSEAYQVAGGLSCTKFPFAALIVHTPQESTTAMSTVARVVGLTSPSEFVSKLRSAINQHSPPLERTRAQRREQEATRNLRQQQETAYERSLAQDRERMRLRKEAEATKQMEEQEAQAKAKQVETVAQQLQEWKKWRASTISVEPDLDVKNVTRLSIRMPSGDRIVRRFVPEATIEDVYAFVECYDILENDTTATEPPAGYTHDYKFKLVSPMPRAIYDVEADGTIADRIGRSGNLIVEPVEVADEDA</sequence>
<dbReference type="PROSITE" id="PS50033">
    <property type="entry name" value="UBX"/>
    <property type="match status" value="1"/>
</dbReference>